<name>D3BHP4_HETP5</name>
<dbReference type="InterPro" id="IPR009018">
    <property type="entry name" value="Signal_recog_particle_SRP9/14"/>
</dbReference>
<evidence type="ECO:0000256" key="4">
    <source>
        <dbReference type="ARBA" id="ARBA00022884"/>
    </source>
</evidence>
<evidence type="ECO:0000256" key="7">
    <source>
        <dbReference type="RuleBase" id="RU368100"/>
    </source>
</evidence>
<keyword evidence="5 7" id="KW-0733">Signal recognition particle</keyword>
<dbReference type="RefSeq" id="XP_020431342.1">
    <property type="nucleotide sequence ID" value="XM_020578878.1"/>
</dbReference>
<dbReference type="AlphaFoldDB" id="D3BHP4"/>
<dbReference type="GO" id="GO:0006614">
    <property type="term" value="P:SRP-dependent cotranslational protein targeting to membrane"/>
    <property type="evidence" value="ECO:0007669"/>
    <property type="project" value="UniProtKB-UniRule"/>
</dbReference>
<dbReference type="Proteomes" id="UP000001396">
    <property type="component" value="Unassembled WGS sequence"/>
</dbReference>
<dbReference type="PANTHER" id="PTHR12013">
    <property type="entry name" value="SIGNAL RECOGNITION PARTICLE 14 KD PROTEIN"/>
    <property type="match status" value="1"/>
</dbReference>
<dbReference type="SUPFAM" id="SSF54762">
    <property type="entry name" value="Signal recognition particle alu RNA binding heterodimer, SRP9/14"/>
    <property type="match status" value="1"/>
</dbReference>
<keyword evidence="6 7" id="KW-0687">Ribonucleoprotein</keyword>
<comment type="function">
    <text evidence="7">Component of the signal recognition particle (SRP) complex, a ribonucleoprotein complex that mediates the cotranslational targeting of secretory and membrane proteins to the endoplasmic reticulum (ER). SRP9 together with SRP14 and the Alu portion of the SRP RNA, constitutes the elongation arrest domain of SRP. The complex of SRP9 and SRP14 is required for SRP RNA binding.</text>
</comment>
<comment type="subcellular location">
    <subcellularLocation>
        <location evidence="1 7">Cytoplasm</location>
    </subcellularLocation>
</comment>
<dbReference type="FunCoup" id="D3BHP4">
    <property type="interactions" value="233"/>
</dbReference>
<organism evidence="8 9">
    <name type="scientific">Heterostelium pallidum (strain ATCC 26659 / Pp 5 / PN500)</name>
    <name type="common">Cellular slime mold</name>
    <name type="synonym">Polysphondylium pallidum</name>
    <dbReference type="NCBI Taxonomy" id="670386"/>
    <lineage>
        <taxon>Eukaryota</taxon>
        <taxon>Amoebozoa</taxon>
        <taxon>Evosea</taxon>
        <taxon>Eumycetozoa</taxon>
        <taxon>Dictyostelia</taxon>
        <taxon>Acytosteliales</taxon>
        <taxon>Acytosteliaceae</taxon>
        <taxon>Heterostelium</taxon>
    </lineage>
</organism>
<dbReference type="Pfam" id="PF02290">
    <property type="entry name" value="SRP14"/>
    <property type="match status" value="1"/>
</dbReference>
<evidence type="ECO:0000256" key="3">
    <source>
        <dbReference type="ARBA" id="ARBA00022490"/>
    </source>
</evidence>
<dbReference type="EMBL" id="ADBJ01000036">
    <property type="protein sequence ID" value="EFA79221.1"/>
    <property type="molecule type" value="Genomic_DNA"/>
</dbReference>
<evidence type="ECO:0000256" key="5">
    <source>
        <dbReference type="ARBA" id="ARBA00023135"/>
    </source>
</evidence>
<dbReference type="GeneID" id="31363528"/>
<keyword evidence="3 7" id="KW-0963">Cytoplasm</keyword>
<dbReference type="GO" id="GO:0030942">
    <property type="term" value="F:endoplasmic reticulum signal peptide binding"/>
    <property type="evidence" value="ECO:0007669"/>
    <property type="project" value="UniProtKB-UniRule"/>
</dbReference>
<dbReference type="InterPro" id="IPR003210">
    <property type="entry name" value="Signal_recog_particle_SRP14"/>
</dbReference>
<evidence type="ECO:0000313" key="9">
    <source>
        <dbReference type="Proteomes" id="UP000001396"/>
    </source>
</evidence>
<evidence type="ECO:0000313" key="8">
    <source>
        <dbReference type="EMBL" id="EFA79221.1"/>
    </source>
</evidence>
<protein>
    <recommendedName>
        <fullName evidence="7">Signal recognition particle 14 kDa protein</fullName>
        <shortName evidence="7">SRP14</shortName>
    </recommendedName>
</protein>
<comment type="similarity">
    <text evidence="2 7">Belongs to the SRP14 family.</text>
</comment>
<keyword evidence="4 7" id="KW-0694">RNA-binding</keyword>
<dbReference type="GO" id="GO:0005786">
    <property type="term" value="C:signal recognition particle, endoplasmic reticulum targeting"/>
    <property type="evidence" value="ECO:0007669"/>
    <property type="project" value="UniProtKB-UniRule"/>
</dbReference>
<proteinExistence type="inferred from homology"/>
<comment type="subunit">
    <text evidence="7">Heterodimer with SRP9; binds RNA as heterodimer. Component of a signal recognition particle (SRP) complex that consists of a 7SL RNA molecule of 300 nucleotides and six protein subunits: SRP72, SRP68, SRP54, SRP19, SRP14 and SRP9.</text>
</comment>
<dbReference type="GO" id="GO:0008312">
    <property type="term" value="F:7S RNA binding"/>
    <property type="evidence" value="ECO:0007669"/>
    <property type="project" value="UniProtKB-UniRule"/>
</dbReference>
<accession>D3BHP4</accession>
<gene>
    <name evidence="8" type="primary">srp14-2</name>
    <name evidence="8" type="ORF">PPL_08049</name>
</gene>
<evidence type="ECO:0000256" key="6">
    <source>
        <dbReference type="ARBA" id="ARBA00023274"/>
    </source>
</evidence>
<evidence type="ECO:0000256" key="1">
    <source>
        <dbReference type="ARBA" id="ARBA00004496"/>
    </source>
</evidence>
<reference evidence="8 9" key="1">
    <citation type="journal article" date="2011" name="Genome Res.">
        <title>Phylogeny-wide analysis of social amoeba genomes highlights ancient origins for complex intercellular communication.</title>
        <authorList>
            <person name="Heidel A.J."/>
            <person name="Lawal H.M."/>
            <person name="Felder M."/>
            <person name="Schilde C."/>
            <person name="Helps N.R."/>
            <person name="Tunggal B."/>
            <person name="Rivero F."/>
            <person name="John U."/>
            <person name="Schleicher M."/>
            <person name="Eichinger L."/>
            <person name="Platzer M."/>
            <person name="Noegel A.A."/>
            <person name="Schaap P."/>
            <person name="Gloeckner G."/>
        </authorList>
    </citation>
    <scope>NUCLEOTIDE SEQUENCE [LARGE SCALE GENOMIC DNA]</scope>
    <source>
        <strain evidence="9">ATCC 26659 / Pp 5 / PN500</strain>
    </source>
</reference>
<evidence type="ECO:0000256" key="2">
    <source>
        <dbReference type="ARBA" id="ARBA00010349"/>
    </source>
</evidence>
<keyword evidence="9" id="KW-1185">Reference proteome</keyword>
<sequence>MTLYEDNNSFLNALTKLYQSKRASGSVWVTVKRYIPADKKGEDKVPEHEKEPKCLIRATDGYKKKISTVVGVERKTRIN</sequence>
<dbReference type="Gene3D" id="3.30.720.10">
    <property type="entry name" value="Signal recognition particle alu RNA binding heterodimer, srp9/1"/>
    <property type="match status" value="1"/>
</dbReference>
<dbReference type="STRING" id="670386.D3BHP4"/>
<comment type="caution">
    <text evidence="8">The sequence shown here is derived from an EMBL/GenBank/DDBJ whole genome shotgun (WGS) entry which is preliminary data.</text>
</comment>
<dbReference type="InParanoid" id="D3BHP4"/>